<dbReference type="InterPro" id="IPR027417">
    <property type="entry name" value="P-loop_NTPase"/>
</dbReference>
<sequence>MSTESTILHATTVSVEGRGAVIIGPSGAGKSALALDMMSRGAKLVADDRTEIYATGQDSVLMARAPTGLPSLIEARGVGLLNAQLVGPVEVHLVVDLEKAETQRLPEFRSIDLLGLSVPLLHRAETTCFAASLKHYLLFGRRD</sequence>
<dbReference type="AlphaFoldDB" id="A0A4R3J2L7"/>
<dbReference type="EMBL" id="SLZU01000025">
    <property type="protein sequence ID" value="TCS58461.1"/>
    <property type="molecule type" value="Genomic_DNA"/>
</dbReference>
<dbReference type="Proteomes" id="UP000295696">
    <property type="component" value="Unassembled WGS sequence"/>
</dbReference>
<reference evidence="2 3" key="1">
    <citation type="submission" date="2019-03" db="EMBL/GenBank/DDBJ databases">
        <title>Genomic Encyclopedia of Type Strains, Phase IV (KMG-IV): sequencing the most valuable type-strain genomes for metagenomic binning, comparative biology and taxonomic classification.</title>
        <authorList>
            <person name="Goeker M."/>
        </authorList>
    </citation>
    <scope>NUCLEOTIDE SEQUENCE [LARGE SCALE GENOMIC DNA]</scope>
    <source>
        <strain evidence="2 3">DSM 104836</strain>
    </source>
</reference>
<proteinExistence type="predicted"/>
<dbReference type="GO" id="GO:0005524">
    <property type="term" value="F:ATP binding"/>
    <property type="evidence" value="ECO:0007669"/>
    <property type="project" value="InterPro"/>
</dbReference>
<dbReference type="RefSeq" id="WP_132248480.1">
    <property type="nucleotide sequence ID" value="NZ_SLZU01000025.1"/>
</dbReference>
<feature type="domain" description="HPr kinase/phosphorylase C-terminal" evidence="1">
    <location>
        <begin position="4"/>
        <end position="101"/>
    </location>
</feature>
<dbReference type="Pfam" id="PF07475">
    <property type="entry name" value="Hpr_kinase_C"/>
    <property type="match status" value="1"/>
</dbReference>
<evidence type="ECO:0000313" key="2">
    <source>
        <dbReference type="EMBL" id="TCS58461.1"/>
    </source>
</evidence>
<dbReference type="Gene3D" id="3.40.50.300">
    <property type="entry name" value="P-loop containing nucleotide triphosphate hydrolases"/>
    <property type="match status" value="1"/>
</dbReference>
<dbReference type="OrthoDB" id="8326226at2"/>
<dbReference type="GO" id="GO:0000155">
    <property type="term" value="F:phosphorelay sensor kinase activity"/>
    <property type="evidence" value="ECO:0007669"/>
    <property type="project" value="InterPro"/>
</dbReference>
<keyword evidence="3" id="KW-1185">Reference proteome</keyword>
<evidence type="ECO:0000259" key="1">
    <source>
        <dbReference type="Pfam" id="PF07475"/>
    </source>
</evidence>
<accession>A0A4R3J2L7</accession>
<dbReference type="SUPFAM" id="SSF53795">
    <property type="entry name" value="PEP carboxykinase-like"/>
    <property type="match status" value="1"/>
</dbReference>
<name>A0A4R3J2L7_9RHOB</name>
<evidence type="ECO:0000313" key="3">
    <source>
        <dbReference type="Proteomes" id="UP000295696"/>
    </source>
</evidence>
<keyword evidence="2" id="KW-0418">Kinase</keyword>
<gene>
    <name evidence="2" type="ORF">EDD52_12520</name>
</gene>
<dbReference type="CDD" id="cd01918">
    <property type="entry name" value="HprK_C"/>
    <property type="match status" value="1"/>
</dbReference>
<organism evidence="2 3">
    <name type="scientific">Primorskyibacter sedentarius</name>
    <dbReference type="NCBI Taxonomy" id="745311"/>
    <lineage>
        <taxon>Bacteria</taxon>
        <taxon>Pseudomonadati</taxon>
        <taxon>Pseudomonadota</taxon>
        <taxon>Alphaproteobacteria</taxon>
        <taxon>Rhodobacterales</taxon>
        <taxon>Roseobacteraceae</taxon>
        <taxon>Primorskyibacter</taxon>
    </lineage>
</organism>
<keyword evidence="2" id="KW-0808">Transferase</keyword>
<comment type="caution">
    <text evidence="2">The sequence shown here is derived from an EMBL/GenBank/DDBJ whole genome shotgun (WGS) entry which is preliminary data.</text>
</comment>
<dbReference type="GO" id="GO:0006109">
    <property type="term" value="P:regulation of carbohydrate metabolic process"/>
    <property type="evidence" value="ECO:0007669"/>
    <property type="project" value="InterPro"/>
</dbReference>
<dbReference type="InterPro" id="IPR011104">
    <property type="entry name" value="Hpr_kin/Pase_C"/>
</dbReference>
<protein>
    <submittedName>
        <fullName evidence="2">Hpr(Ser) kinase/phosphatase</fullName>
    </submittedName>
</protein>